<dbReference type="EMBL" id="JAEHOE010000510">
    <property type="protein sequence ID" value="KAG2481814.1"/>
    <property type="molecule type" value="Genomic_DNA"/>
</dbReference>
<feature type="compositionally biased region" description="Polar residues" evidence="7">
    <location>
        <begin position="652"/>
        <end position="663"/>
    </location>
</feature>
<dbReference type="InterPro" id="IPR017441">
    <property type="entry name" value="Protein_kinase_ATP_BS"/>
</dbReference>
<dbReference type="GO" id="GO:0005524">
    <property type="term" value="F:ATP binding"/>
    <property type="evidence" value="ECO:0007669"/>
    <property type="project" value="UniProtKB-UniRule"/>
</dbReference>
<dbReference type="SMART" id="SM00220">
    <property type="entry name" value="S_TKc"/>
    <property type="match status" value="1"/>
</dbReference>
<feature type="region of interest" description="Disordered" evidence="7">
    <location>
        <begin position="649"/>
        <end position="722"/>
    </location>
</feature>
<evidence type="ECO:0000256" key="7">
    <source>
        <dbReference type="SAM" id="MobiDB-lite"/>
    </source>
</evidence>
<keyword evidence="2" id="KW-0808">Transferase</keyword>
<dbReference type="InterPro" id="IPR000719">
    <property type="entry name" value="Prot_kinase_dom"/>
</dbReference>
<dbReference type="InterPro" id="IPR011009">
    <property type="entry name" value="Kinase-like_dom_sf"/>
</dbReference>
<evidence type="ECO:0000256" key="2">
    <source>
        <dbReference type="ARBA" id="ARBA00022679"/>
    </source>
</evidence>
<dbReference type="Pfam" id="PF00069">
    <property type="entry name" value="Pkinase"/>
    <property type="match status" value="1"/>
</dbReference>
<organism evidence="9 10">
    <name type="scientific">Edaphochlamys debaryana</name>
    <dbReference type="NCBI Taxonomy" id="47281"/>
    <lineage>
        <taxon>Eukaryota</taxon>
        <taxon>Viridiplantae</taxon>
        <taxon>Chlorophyta</taxon>
        <taxon>core chlorophytes</taxon>
        <taxon>Chlorophyceae</taxon>
        <taxon>CS clade</taxon>
        <taxon>Chlamydomonadales</taxon>
        <taxon>Chlamydomonadales incertae sedis</taxon>
        <taxon>Edaphochlamys</taxon>
    </lineage>
</organism>
<gene>
    <name evidence="9" type="ORF">HYH03_019219</name>
</gene>
<feature type="domain" description="Protein kinase" evidence="8">
    <location>
        <begin position="11"/>
        <end position="405"/>
    </location>
</feature>
<feature type="region of interest" description="Disordered" evidence="7">
    <location>
        <begin position="789"/>
        <end position="812"/>
    </location>
</feature>
<sequence length="1025" mass="106019">MKAEQQLSDRLILQSKLGFGAFACVLKATLDSKDVAVKVLLPQHANAADDAKPLDPAKLLRREGQALMRHPHKYIAKCLAVLELPPDFPGLPRGYSRSAPALVLELMEEGSLLSLLQRQQLAPWKPMYGPSTAVNWAIQLAEALAHLHGRNVMHRDIKIENVMLAREAVEGGRSGWRRVAKLVDLGLHSTPTTLPRSQSQQLFRAASSSGLDALGSSVHGGADRSPDGSGHPAMTPTAARAGRRHVSLSGAGSPRLDAPASGELCGGDRSSCHEISGHGLAGAGAGGSAAAALAAAVASGPLFFARQAGSSRLLTVDPRGAMRLDQPLPPLMRARSSPGNELASPGSAAASPVLAEPVWWSGAGLGAGGDGGMGGAACVSITLDPEPAPLPAGAKRGKADAARFLPLPPPLPSPPSPSPSLQPPPAPPLPLPPTALQRQLMSVERVEEAFPATRSAFQAAPASSSASAAAPAPVQAPAAQATPSHAGAASTPLGVVLDTRASSLHQGTEKSCGGAGVMFSESSACGGFTASTATSRLGVWSTSELGVPTCNNTLSVGLSLVSMMSVPSLKRNSSSRRSGCGAMSEGDMMPSVFGASSLRRAASPAPLGCEDLLTYALTEEADEAESLDQEDAKEDVAGEAPLLPAEELSLKGQATSSGSSTKVTATSAAEAPATIPEATSAEMPVEAVAKRHSCPSGLDYTPELAQASSSAPPTTPVLCLGEGGAGSAPFPLVQSLSDMGSQTLLPTIGVPSSATAANSGQAGGSRATSATWSGVHFEPSFRPARLEVASSHGASHGAEHQHQQHLAQQHSGAQAHAARSPFVFHTANAFARCDDATTAGEEMDYVMPLESELPYDMQYEAVYRLTGETGSNMTMSPEVLRKLPYNEKADVFSFGVVMFELFSRTLLVCSHIGTKRPDLPRVLHRCEEYAELVADGYRPARVDCIPEHVWDLINDCWQQDPVRRPSMPAVLQRLRLIAQALHADEVAKSGSSKSGAKGAGSRAGSIRHDDDGCTGNAACSGCSIC</sequence>
<feature type="compositionally biased region" description="Low complexity" evidence="7">
    <location>
        <begin position="988"/>
        <end position="1004"/>
    </location>
</feature>
<dbReference type="AlphaFoldDB" id="A0A835XEF0"/>
<evidence type="ECO:0000256" key="1">
    <source>
        <dbReference type="ARBA" id="ARBA00022527"/>
    </source>
</evidence>
<dbReference type="GO" id="GO:0004674">
    <property type="term" value="F:protein serine/threonine kinase activity"/>
    <property type="evidence" value="ECO:0007669"/>
    <property type="project" value="UniProtKB-KW"/>
</dbReference>
<protein>
    <recommendedName>
        <fullName evidence="8">Protein kinase domain-containing protein</fullName>
    </recommendedName>
</protein>
<feature type="compositionally biased region" description="Pro residues" evidence="7">
    <location>
        <begin position="406"/>
        <end position="433"/>
    </location>
</feature>
<keyword evidence="5 6" id="KW-0067">ATP-binding</keyword>
<dbReference type="InterPro" id="IPR008271">
    <property type="entry name" value="Ser/Thr_kinase_AS"/>
</dbReference>
<dbReference type="PANTHER" id="PTHR44329:SF289">
    <property type="entry name" value="SERINE_THREONINE-PROTEIN KINASE VIK"/>
    <property type="match status" value="1"/>
</dbReference>
<feature type="compositionally biased region" description="Low complexity" evidence="7">
    <location>
        <begin position="664"/>
        <end position="682"/>
    </location>
</feature>
<feature type="region of interest" description="Disordered" evidence="7">
    <location>
        <begin position="402"/>
        <end position="434"/>
    </location>
</feature>
<name>A0A835XEF0_9CHLO</name>
<dbReference type="InterPro" id="IPR001245">
    <property type="entry name" value="Ser-Thr/Tyr_kinase_cat_dom"/>
</dbReference>
<evidence type="ECO:0000259" key="8">
    <source>
        <dbReference type="PROSITE" id="PS50011"/>
    </source>
</evidence>
<accession>A0A835XEF0</accession>
<proteinExistence type="predicted"/>
<dbReference type="PROSITE" id="PS50011">
    <property type="entry name" value="PROTEIN_KINASE_DOM"/>
    <property type="match status" value="1"/>
</dbReference>
<dbReference type="Gene3D" id="1.10.510.10">
    <property type="entry name" value="Transferase(Phosphotransferase) domain 1"/>
    <property type="match status" value="2"/>
</dbReference>
<dbReference type="Proteomes" id="UP000612055">
    <property type="component" value="Unassembled WGS sequence"/>
</dbReference>
<dbReference type="OrthoDB" id="4062651at2759"/>
<comment type="caution">
    <text evidence="9">The sequence shown here is derived from an EMBL/GenBank/DDBJ whole genome shotgun (WGS) entry which is preliminary data.</text>
</comment>
<evidence type="ECO:0000313" key="10">
    <source>
        <dbReference type="Proteomes" id="UP000612055"/>
    </source>
</evidence>
<evidence type="ECO:0000256" key="6">
    <source>
        <dbReference type="PROSITE-ProRule" id="PRU10141"/>
    </source>
</evidence>
<dbReference type="SUPFAM" id="SSF56112">
    <property type="entry name" value="Protein kinase-like (PK-like)"/>
    <property type="match status" value="1"/>
</dbReference>
<feature type="binding site" evidence="6">
    <location>
        <position position="38"/>
    </location>
    <ligand>
        <name>ATP</name>
        <dbReference type="ChEBI" id="CHEBI:30616"/>
    </ligand>
</feature>
<dbReference type="PROSITE" id="PS00108">
    <property type="entry name" value="PROTEIN_KINASE_ST"/>
    <property type="match status" value="1"/>
</dbReference>
<keyword evidence="3 6" id="KW-0547">Nucleotide-binding</keyword>
<keyword evidence="4" id="KW-0418">Kinase</keyword>
<evidence type="ECO:0000256" key="5">
    <source>
        <dbReference type="ARBA" id="ARBA00022840"/>
    </source>
</evidence>
<keyword evidence="10" id="KW-1185">Reference proteome</keyword>
<evidence type="ECO:0000313" key="9">
    <source>
        <dbReference type="EMBL" id="KAG2481814.1"/>
    </source>
</evidence>
<dbReference type="PANTHER" id="PTHR44329">
    <property type="entry name" value="SERINE/THREONINE-PROTEIN KINASE TNNI3K-RELATED"/>
    <property type="match status" value="1"/>
</dbReference>
<dbReference type="Pfam" id="PF07714">
    <property type="entry name" value="PK_Tyr_Ser-Thr"/>
    <property type="match status" value="1"/>
</dbReference>
<reference evidence="9" key="1">
    <citation type="journal article" date="2020" name="bioRxiv">
        <title>Comparative genomics of Chlamydomonas.</title>
        <authorList>
            <person name="Craig R.J."/>
            <person name="Hasan A.R."/>
            <person name="Ness R.W."/>
            <person name="Keightley P.D."/>
        </authorList>
    </citation>
    <scope>NUCLEOTIDE SEQUENCE</scope>
    <source>
        <strain evidence="9">CCAP 11/70</strain>
    </source>
</reference>
<evidence type="ECO:0000256" key="4">
    <source>
        <dbReference type="ARBA" id="ARBA00022777"/>
    </source>
</evidence>
<dbReference type="InterPro" id="IPR051681">
    <property type="entry name" value="Ser/Thr_Kinases-Pseudokinases"/>
</dbReference>
<feature type="region of interest" description="Disordered" evidence="7">
    <location>
        <begin position="214"/>
        <end position="258"/>
    </location>
</feature>
<evidence type="ECO:0000256" key="3">
    <source>
        <dbReference type="ARBA" id="ARBA00022741"/>
    </source>
</evidence>
<keyword evidence="1" id="KW-0723">Serine/threonine-protein kinase</keyword>
<feature type="region of interest" description="Disordered" evidence="7">
    <location>
        <begin position="988"/>
        <end position="1007"/>
    </location>
</feature>
<dbReference type="PROSITE" id="PS00107">
    <property type="entry name" value="PROTEIN_KINASE_ATP"/>
    <property type="match status" value="1"/>
</dbReference>